<proteinExistence type="predicted"/>
<evidence type="ECO:0000313" key="1">
    <source>
        <dbReference type="EMBL" id="KAK7472394.1"/>
    </source>
</evidence>
<reference evidence="1 2" key="1">
    <citation type="submission" date="2024-01" db="EMBL/GenBank/DDBJ databases">
        <title>A draft genome for the cacao thread blight pathogen Marasmiellus scandens.</title>
        <authorList>
            <person name="Baruah I.K."/>
            <person name="Leung J."/>
            <person name="Bukari Y."/>
            <person name="Amoako-Attah I."/>
            <person name="Meinhardt L.W."/>
            <person name="Bailey B.A."/>
            <person name="Cohen S.P."/>
        </authorList>
    </citation>
    <scope>NUCLEOTIDE SEQUENCE [LARGE SCALE GENOMIC DNA]</scope>
    <source>
        <strain evidence="1 2">GH-19</strain>
    </source>
</reference>
<protein>
    <submittedName>
        <fullName evidence="1">Uncharacterized protein</fullName>
    </submittedName>
</protein>
<accession>A0ABR1K4Q0</accession>
<organism evidence="1 2">
    <name type="scientific">Marasmiellus scandens</name>
    <dbReference type="NCBI Taxonomy" id="2682957"/>
    <lineage>
        <taxon>Eukaryota</taxon>
        <taxon>Fungi</taxon>
        <taxon>Dikarya</taxon>
        <taxon>Basidiomycota</taxon>
        <taxon>Agaricomycotina</taxon>
        <taxon>Agaricomycetes</taxon>
        <taxon>Agaricomycetidae</taxon>
        <taxon>Agaricales</taxon>
        <taxon>Marasmiineae</taxon>
        <taxon>Omphalotaceae</taxon>
        <taxon>Marasmiellus</taxon>
    </lineage>
</organism>
<evidence type="ECO:0000313" key="2">
    <source>
        <dbReference type="Proteomes" id="UP001498398"/>
    </source>
</evidence>
<comment type="caution">
    <text evidence="1">The sequence shown here is derived from an EMBL/GenBank/DDBJ whole genome shotgun (WGS) entry which is preliminary data.</text>
</comment>
<dbReference type="EMBL" id="JBANRG010000001">
    <property type="protein sequence ID" value="KAK7472394.1"/>
    <property type="molecule type" value="Genomic_DNA"/>
</dbReference>
<sequence length="220" mass="24184">MHSSAISKVISRSQAEVDFVTETLPTLGYIVNAIIKSAEDASSLKGDSIPQGPQLQAGVSKTPFIDAGKLFVQKLFDPVPCSACVLEKLHLRGTVANLRALEGACFHEEPPSRFEHVGKQCMEEQVTDTEIQQSLEGVLSLLTLYSQEVIRHRQTRAALDESMSIFTDRVTAVALRSAEELDFVMERVPFVGWIVDTAGKMRHEYPVQVDVLSVGLGELN</sequence>
<gene>
    <name evidence="1" type="ORF">VKT23_000509</name>
</gene>
<keyword evidence="2" id="KW-1185">Reference proteome</keyword>
<name>A0ABR1K4Q0_9AGAR</name>
<dbReference type="Proteomes" id="UP001498398">
    <property type="component" value="Unassembled WGS sequence"/>
</dbReference>